<keyword evidence="2" id="KW-1185">Reference proteome</keyword>
<dbReference type="EMBL" id="FNOV01000002">
    <property type="protein sequence ID" value="SDX59918.1"/>
    <property type="molecule type" value="Genomic_DNA"/>
</dbReference>
<sequence length="195" mass="23108">MKFSPRRKFRGRRRHSRRLLSLQPQPGPLPLALLNQYHYFHRRLGLGIWHWHGRLPPRQIRQRAATHLLNTFFAWEHNLRSRSEPYVLTLWLVSPDFAHESEVVVSIREEREHYQRMSREHDSTGPALPPEYQQLPGAALLTWKTRRWEILLDASDYPTGWPAWGLAKNHHEYVAEDGSPYLVVQTGWAWVGQRS</sequence>
<gene>
    <name evidence="1" type="ORF">SAMN04488069_102180</name>
</gene>
<dbReference type="Proteomes" id="UP000199249">
    <property type="component" value="Unassembled WGS sequence"/>
</dbReference>
<protein>
    <submittedName>
        <fullName evidence="1">Uncharacterized protein</fullName>
    </submittedName>
</protein>
<dbReference type="AlphaFoldDB" id="A0A1H3D1B1"/>
<proteinExistence type="predicted"/>
<evidence type="ECO:0000313" key="2">
    <source>
        <dbReference type="Proteomes" id="UP000199249"/>
    </source>
</evidence>
<accession>A0A1H3D1B1</accession>
<name>A0A1H3D1B1_9BACT</name>
<organism evidence="1 2">
    <name type="scientific">Hymenobacter psychrophilus</name>
    <dbReference type="NCBI Taxonomy" id="651662"/>
    <lineage>
        <taxon>Bacteria</taxon>
        <taxon>Pseudomonadati</taxon>
        <taxon>Bacteroidota</taxon>
        <taxon>Cytophagia</taxon>
        <taxon>Cytophagales</taxon>
        <taxon>Hymenobacteraceae</taxon>
        <taxon>Hymenobacter</taxon>
    </lineage>
</organism>
<reference evidence="2" key="1">
    <citation type="submission" date="2016-10" db="EMBL/GenBank/DDBJ databases">
        <authorList>
            <person name="Varghese N."/>
            <person name="Submissions S."/>
        </authorList>
    </citation>
    <scope>NUCLEOTIDE SEQUENCE [LARGE SCALE GENOMIC DNA]</scope>
    <source>
        <strain evidence="2">CGMCC 1.8975</strain>
    </source>
</reference>
<evidence type="ECO:0000313" key="1">
    <source>
        <dbReference type="EMBL" id="SDX59918.1"/>
    </source>
</evidence>